<dbReference type="FunFam" id="3.40.50.720:FF:000084">
    <property type="entry name" value="Short-chain dehydrogenase reductase"/>
    <property type="match status" value="1"/>
</dbReference>
<dbReference type="PANTHER" id="PTHR24321:SF8">
    <property type="entry name" value="ESTRADIOL 17-BETA-DEHYDROGENASE 8-RELATED"/>
    <property type="match status" value="1"/>
</dbReference>
<keyword evidence="2 5" id="KW-0560">Oxidoreductase</keyword>
<feature type="region of interest" description="Disordered" evidence="4">
    <location>
        <begin position="279"/>
        <end position="323"/>
    </location>
</feature>
<evidence type="ECO:0000313" key="5">
    <source>
        <dbReference type="EMBL" id="AEG51266.1"/>
    </source>
</evidence>
<dbReference type="CDD" id="cd05233">
    <property type="entry name" value="SDR_c"/>
    <property type="match status" value="1"/>
</dbReference>
<dbReference type="InterPro" id="IPR036291">
    <property type="entry name" value="NAD(P)-bd_dom_sf"/>
</dbReference>
<feature type="compositionally biased region" description="Low complexity" evidence="4">
    <location>
        <begin position="279"/>
        <end position="289"/>
    </location>
</feature>
<dbReference type="EMBL" id="CP002799">
    <property type="protein sequence ID" value="AEG51266.1"/>
    <property type="molecule type" value="Genomic_DNA"/>
</dbReference>
<dbReference type="SUPFAM" id="SSF51735">
    <property type="entry name" value="NAD(P)-binding Rossmann-fold domains"/>
    <property type="match status" value="1"/>
</dbReference>
<dbReference type="PRINTS" id="PR00080">
    <property type="entry name" value="SDRFAMILY"/>
</dbReference>
<dbReference type="InterPro" id="IPR002347">
    <property type="entry name" value="SDR_fam"/>
</dbReference>
<accession>F6F150</accession>
<reference evidence="5 6" key="1">
    <citation type="submission" date="2011-05" db="EMBL/GenBank/DDBJ databases">
        <title>Complete sequence of chromosome 2 of Sphingobium chlorophenolicum L-1.</title>
        <authorList>
            <consortium name="US DOE Joint Genome Institute"/>
            <person name="Lucas S."/>
            <person name="Han J."/>
            <person name="Lapidus A."/>
            <person name="Cheng J.-F."/>
            <person name="Goodwin L."/>
            <person name="Pitluck S."/>
            <person name="Peters L."/>
            <person name="Daligault H."/>
            <person name="Han C."/>
            <person name="Tapia R."/>
            <person name="Land M."/>
            <person name="Hauser L."/>
            <person name="Kyrpides N."/>
            <person name="Ivanova N."/>
            <person name="Pagani I."/>
            <person name="Turner P."/>
            <person name="Copley S."/>
            <person name="Woyke T."/>
        </authorList>
    </citation>
    <scope>NUCLEOTIDE SEQUENCE [LARGE SCALE GENOMIC DNA]</scope>
    <source>
        <strain evidence="5 6">L-1</strain>
    </source>
</reference>
<dbReference type="EC" id="1.1.1.100" evidence="5"/>
<feature type="compositionally biased region" description="Polar residues" evidence="4">
    <location>
        <begin position="305"/>
        <end position="323"/>
    </location>
</feature>
<evidence type="ECO:0000313" key="6">
    <source>
        <dbReference type="Proteomes" id="UP000007150"/>
    </source>
</evidence>
<evidence type="ECO:0000256" key="4">
    <source>
        <dbReference type="SAM" id="MobiDB-lite"/>
    </source>
</evidence>
<dbReference type="GO" id="GO:0004316">
    <property type="term" value="F:3-oxoacyl-[acyl-carrier-protein] reductase (NADPH) activity"/>
    <property type="evidence" value="ECO:0007669"/>
    <property type="project" value="UniProtKB-EC"/>
</dbReference>
<dbReference type="Gene3D" id="3.40.50.720">
    <property type="entry name" value="NAD(P)-binding Rossmann-like Domain"/>
    <property type="match status" value="1"/>
</dbReference>
<evidence type="ECO:0000256" key="2">
    <source>
        <dbReference type="ARBA" id="ARBA00023002"/>
    </source>
</evidence>
<protein>
    <submittedName>
        <fullName evidence="5">3-oxoacyl-(Acyl-carrier-protein) reductase</fullName>
        <ecNumber evidence="5">1.1.1.100</ecNumber>
    </submittedName>
</protein>
<dbReference type="AlphaFoldDB" id="F6F150"/>
<keyword evidence="6" id="KW-1185">Reference proteome</keyword>
<organism evidence="5 6">
    <name type="scientific">Sphingobium chlorophenolicum L-1</name>
    <dbReference type="NCBI Taxonomy" id="690566"/>
    <lineage>
        <taxon>Bacteria</taxon>
        <taxon>Pseudomonadati</taxon>
        <taxon>Pseudomonadota</taxon>
        <taxon>Alphaproteobacteria</taxon>
        <taxon>Sphingomonadales</taxon>
        <taxon>Sphingomonadaceae</taxon>
        <taxon>Sphingobium</taxon>
    </lineage>
</organism>
<dbReference type="HOGENOM" id="CLU_010194_1_2_5"/>
<name>F6F150_SPHCR</name>
<dbReference type="Pfam" id="PF13561">
    <property type="entry name" value="adh_short_C2"/>
    <property type="match status" value="1"/>
</dbReference>
<dbReference type="PANTHER" id="PTHR24321">
    <property type="entry name" value="DEHYDROGENASES, SHORT CHAIN"/>
    <property type="match status" value="1"/>
</dbReference>
<comment type="catalytic activity">
    <reaction evidence="3">
        <text>2,5-dichlorocyclohexa-2,5-dien-1,4-diol + NAD(+) = 2,5-dichlorohydroquinone + NADH + H(+)</text>
        <dbReference type="Rhea" id="RHEA:15741"/>
        <dbReference type="ChEBI" id="CHEBI:15378"/>
        <dbReference type="ChEBI" id="CHEBI:27545"/>
        <dbReference type="ChEBI" id="CHEBI:28975"/>
        <dbReference type="ChEBI" id="CHEBI:57540"/>
        <dbReference type="ChEBI" id="CHEBI:57945"/>
    </reaction>
</comment>
<sequence length="323" mass="34372">MSDPSPLSIFGLEGKSAIVTSAGSGIGKATTTLFTQVGARVLFVDVDEGAVREAAETCHSPYAVCDISDETQVTATFDKAQALFGGLHVLANVAAYRRKADTMTMPALEWDIMHAVTTRGTFLMMREAIKIMRVQGSGGSIVNVSSVSADHPAIFNNTHYDSAKACVDAMTRAAAVEFAEHKIRVNSIQPGGTASGGAQRMGSEIQMRGPMTVPGRIPLNRISDPIEHARAILFLASDAASYITTNAPPTARPCSSSSAIRVARPATSPCLIMPIRCSRNSGSGASRSWRSAHSRRSLCERSRRGTTCPSMSRPTPTTAWRAR</sequence>
<dbReference type="Proteomes" id="UP000007150">
    <property type="component" value="Chromosome 2"/>
</dbReference>
<dbReference type="PRINTS" id="PR00081">
    <property type="entry name" value="GDHRDH"/>
</dbReference>
<proteinExistence type="inferred from homology"/>
<gene>
    <name evidence="5" type="ORF">Sphch_3678</name>
</gene>
<evidence type="ECO:0000256" key="3">
    <source>
        <dbReference type="ARBA" id="ARBA00051383"/>
    </source>
</evidence>
<dbReference type="KEGG" id="sch:Sphch_3678"/>
<comment type="similarity">
    <text evidence="1">Belongs to the short-chain dehydrogenases/reductases (SDR) family.</text>
</comment>
<evidence type="ECO:0000256" key="1">
    <source>
        <dbReference type="ARBA" id="ARBA00006484"/>
    </source>
</evidence>
<dbReference type="STRING" id="690566.Sphch_3678"/>
<dbReference type="GO" id="GO:0018502">
    <property type="term" value="F:2,5-dichloro-2,5-cyclohexadiene-1,4-diol dehydrogenase activity"/>
    <property type="evidence" value="ECO:0007669"/>
    <property type="project" value="RHEA"/>
</dbReference>